<dbReference type="PROSITE" id="PS00018">
    <property type="entry name" value="EF_HAND_1"/>
    <property type="match status" value="1"/>
</dbReference>
<dbReference type="InterPro" id="IPR018247">
    <property type="entry name" value="EF_Hand_1_Ca_BS"/>
</dbReference>
<keyword evidence="5 7" id="KW-0472">Membrane</keyword>
<keyword evidence="3" id="KW-0106">Calcium</keyword>
<dbReference type="Proteomes" id="UP001189429">
    <property type="component" value="Unassembled WGS sequence"/>
</dbReference>
<evidence type="ECO:0000256" key="7">
    <source>
        <dbReference type="SAM" id="Phobius"/>
    </source>
</evidence>
<proteinExistence type="predicted"/>
<feature type="compositionally biased region" description="Pro residues" evidence="6">
    <location>
        <begin position="1"/>
        <end position="13"/>
    </location>
</feature>
<evidence type="ECO:0000313" key="9">
    <source>
        <dbReference type="EMBL" id="CAK0870344.1"/>
    </source>
</evidence>
<dbReference type="Gene3D" id="1.10.238.10">
    <property type="entry name" value="EF-hand"/>
    <property type="match status" value="1"/>
</dbReference>
<reference evidence="9" key="1">
    <citation type="submission" date="2023-10" db="EMBL/GenBank/DDBJ databases">
        <authorList>
            <person name="Chen Y."/>
            <person name="Shah S."/>
            <person name="Dougan E. K."/>
            <person name="Thang M."/>
            <person name="Chan C."/>
        </authorList>
    </citation>
    <scope>NUCLEOTIDE SEQUENCE [LARGE SCALE GENOMIC DNA]</scope>
</reference>
<sequence length="700" mass="77456">MRPAHCPPAPCDPPASGGQPEATARHGADDWQAPSGAAPGRAEPATLHAFGRHLELVGLVMQRRGGKFSQQVADTTAFADSANALVQQLSSPQHGGVVPAGSTRSRSASDTEPDGSPRLHGASLDSQESTLHASSKRSSRDSPTRRTGVQSAGAEEIATKRHFRLSVPDDIWRSTSEGSVGEGGVSSVSVASNHDGIASLSLASLSGRRSSSKGRHFNNEDQMVLRELSTRGAKDSIKAVEDDLERFDAASYAFRVLRSVVTNPRYESLVAVLVFVNMLIMLVQEELMGIQVGARLGIYEVYGSEDFMRNWGNQANDIMFVVEVVFAILFTIEIGLTFVYDLWTLKLGSKCQLRVPFWRQPLEIVDFGVIWISNVILFSHMGGPLARLKFLRILRLLRLLRLIRLVRRFHFLDSLHLMTTALAGSLGSLCFGAVLLFLILTVFAMLFSTVVRWEFLHEESVLPDATKNQLFLYFGTYSRSLLSMFELALANWPTICRFMMEEVHESFSIFCMAYKWSVGVAAIAVGGRRINGAFMQEIFSVAANDEFIMVRTRMRQSSQHTDAITRLFTMADQDGNGMLTKDELAYVLAKPAIRTWLEAMELRCADTDMLFELIADGNSEVSVEAFIQGIARLKGPARNIDVVSVLDILKKHQDESSKRQEKAMSRQLTRQLDILESAAVSMRRMSPPSSCNSPRSPIRI</sequence>
<evidence type="ECO:0000256" key="2">
    <source>
        <dbReference type="ARBA" id="ARBA00022692"/>
    </source>
</evidence>
<evidence type="ECO:0000256" key="4">
    <source>
        <dbReference type="ARBA" id="ARBA00022989"/>
    </source>
</evidence>
<dbReference type="SUPFAM" id="SSF81324">
    <property type="entry name" value="Voltage-gated potassium channels"/>
    <property type="match status" value="1"/>
</dbReference>
<dbReference type="SUPFAM" id="SSF47473">
    <property type="entry name" value="EF-hand"/>
    <property type="match status" value="1"/>
</dbReference>
<dbReference type="InterPro" id="IPR002048">
    <property type="entry name" value="EF_hand_dom"/>
</dbReference>
<dbReference type="InterPro" id="IPR005821">
    <property type="entry name" value="Ion_trans_dom"/>
</dbReference>
<keyword evidence="10" id="KW-1185">Reference proteome</keyword>
<name>A0ABN9VFG2_9DINO</name>
<feature type="transmembrane region" description="Helical" evidence="7">
    <location>
        <begin position="368"/>
        <end position="388"/>
    </location>
</feature>
<dbReference type="PROSITE" id="PS50222">
    <property type="entry name" value="EF_HAND_2"/>
    <property type="match status" value="1"/>
</dbReference>
<evidence type="ECO:0000256" key="1">
    <source>
        <dbReference type="ARBA" id="ARBA00004141"/>
    </source>
</evidence>
<evidence type="ECO:0000256" key="5">
    <source>
        <dbReference type="ARBA" id="ARBA00023136"/>
    </source>
</evidence>
<feature type="compositionally biased region" description="Polar residues" evidence="6">
    <location>
        <begin position="124"/>
        <end position="133"/>
    </location>
</feature>
<dbReference type="InterPro" id="IPR011992">
    <property type="entry name" value="EF-hand-dom_pair"/>
</dbReference>
<comment type="caution">
    <text evidence="9">The sequence shown here is derived from an EMBL/GenBank/DDBJ whole genome shotgun (WGS) entry which is preliminary data.</text>
</comment>
<feature type="region of interest" description="Disordered" evidence="6">
    <location>
        <begin position="1"/>
        <end position="44"/>
    </location>
</feature>
<evidence type="ECO:0000256" key="6">
    <source>
        <dbReference type="SAM" id="MobiDB-lite"/>
    </source>
</evidence>
<evidence type="ECO:0000313" key="10">
    <source>
        <dbReference type="Proteomes" id="UP001189429"/>
    </source>
</evidence>
<dbReference type="EMBL" id="CAUYUJ010016949">
    <property type="protein sequence ID" value="CAK0870344.1"/>
    <property type="molecule type" value="Genomic_DNA"/>
</dbReference>
<feature type="transmembrane region" description="Helical" evidence="7">
    <location>
        <begin position="417"/>
        <end position="450"/>
    </location>
</feature>
<feature type="domain" description="EF-hand" evidence="8">
    <location>
        <begin position="559"/>
        <end position="594"/>
    </location>
</feature>
<evidence type="ECO:0000256" key="3">
    <source>
        <dbReference type="ARBA" id="ARBA00022837"/>
    </source>
</evidence>
<feature type="region of interest" description="Disordered" evidence="6">
    <location>
        <begin position="89"/>
        <end position="157"/>
    </location>
</feature>
<protein>
    <recommendedName>
        <fullName evidence="8">EF-hand domain-containing protein</fullName>
    </recommendedName>
</protein>
<gene>
    <name evidence="9" type="ORF">PCOR1329_LOCUS56482</name>
</gene>
<dbReference type="Pfam" id="PF00520">
    <property type="entry name" value="Ion_trans"/>
    <property type="match status" value="1"/>
</dbReference>
<dbReference type="Gene3D" id="1.20.120.350">
    <property type="entry name" value="Voltage-gated potassium channels. Chain C"/>
    <property type="match status" value="1"/>
</dbReference>
<feature type="transmembrane region" description="Helical" evidence="7">
    <location>
        <begin position="318"/>
        <end position="340"/>
    </location>
</feature>
<accession>A0ABN9VFG2</accession>
<comment type="subcellular location">
    <subcellularLocation>
        <location evidence="1">Membrane</location>
        <topology evidence="1">Multi-pass membrane protein</topology>
    </subcellularLocation>
</comment>
<evidence type="ECO:0000259" key="8">
    <source>
        <dbReference type="PROSITE" id="PS50222"/>
    </source>
</evidence>
<dbReference type="InterPro" id="IPR027359">
    <property type="entry name" value="Volt_channel_dom_sf"/>
</dbReference>
<keyword evidence="4 7" id="KW-1133">Transmembrane helix</keyword>
<keyword evidence="2 7" id="KW-0812">Transmembrane</keyword>
<organism evidence="9 10">
    <name type="scientific">Prorocentrum cordatum</name>
    <dbReference type="NCBI Taxonomy" id="2364126"/>
    <lineage>
        <taxon>Eukaryota</taxon>
        <taxon>Sar</taxon>
        <taxon>Alveolata</taxon>
        <taxon>Dinophyceae</taxon>
        <taxon>Prorocentrales</taxon>
        <taxon>Prorocentraceae</taxon>
        <taxon>Prorocentrum</taxon>
    </lineage>
</organism>